<keyword evidence="2" id="KW-0129">CBS domain</keyword>
<dbReference type="InterPro" id="IPR036567">
    <property type="entry name" value="RHF-like"/>
</dbReference>
<dbReference type="RefSeq" id="WP_205098061.1">
    <property type="nucleotide sequence ID" value="NZ_CAJNAQ010000002.1"/>
</dbReference>
<dbReference type="PANTHER" id="PTHR48108:SF26">
    <property type="entry name" value="CBS DOMAIN-CONTAINING PROTEIN DDB_G0289609"/>
    <property type="match status" value="1"/>
</dbReference>
<gene>
    <name evidence="4" type="ORF">NUZ5A_20324</name>
</gene>
<evidence type="ECO:0000313" key="5">
    <source>
        <dbReference type="Proteomes" id="UP000655759"/>
    </source>
</evidence>
<dbReference type="Gene3D" id="3.10.580.10">
    <property type="entry name" value="CBS-domain"/>
    <property type="match status" value="2"/>
</dbReference>
<dbReference type="SUPFAM" id="SSF69754">
    <property type="entry name" value="Ribosome binding protein Y (YfiA homologue)"/>
    <property type="match status" value="1"/>
</dbReference>
<evidence type="ECO:0000313" key="4">
    <source>
        <dbReference type="EMBL" id="CAE6487503.1"/>
    </source>
</evidence>
<dbReference type="SUPFAM" id="SSF54631">
    <property type="entry name" value="CBS-domain pair"/>
    <property type="match status" value="2"/>
</dbReference>
<sequence length="381" mass="43013">MSLDVIYEHMHKIMREKINSIVSKATVIEPTMKVSQVISKMAGSNTFDAFCRKNNATFNVNIRDLLQSKDITRMSVEPFFNTVPSLSENSTVEEAVRIITHNRIRSAPVVKGDQVVGIVESKSILKLISELDNKWIKANQFFTPNPIVIDKQTPLSTARRIMTDKRIDHLPVVNNNKVTQVLTSYHLLQTILPRERVGKKDIGATKIRNLESPVGNLGTNRMASCSPLDDLSTVLSTMLHANTTFCLVTLRSGLQGIITYRDILNLLVTKQKSAVPLFVVGMPAEDNSDIITRKFTKTLDRLAKVYPDILEARVYVKKLHGTGSRYNYEVSTLIATPTKRNSFSTTNYDLSKAFDELSSIILRKLSKRAKRRYKISIRKMV</sequence>
<dbReference type="PROSITE" id="PS51371">
    <property type="entry name" value="CBS"/>
    <property type="match status" value="2"/>
</dbReference>
<dbReference type="Gene3D" id="3.30.160.100">
    <property type="entry name" value="Ribosome hibernation promotion factor-like"/>
    <property type="match status" value="1"/>
</dbReference>
<reference evidence="4" key="1">
    <citation type="submission" date="2021-02" db="EMBL/GenBank/DDBJ databases">
        <authorList>
            <person name="Han P."/>
        </authorList>
    </citation>
    <scope>NUCLEOTIDE SEQUENCE</scope>
    <source>
        <strain evidence="4">Candidatus Nitrosotenuis uzonensis 5A</strain>
    </source>
</reference>
<evidence type="ECO:0000259" key="3">
    <source>
        <dbReference type="PROSITE" id="PS51371"/>
    </source>
</evidence>
<dbReference type="PANTHER" id="PTHR48108">
    <property type="entry name" value="CBS DOMAIN-CONTAINING PROTEIN CBSX2, CHLOROPLASTIC"/>
    <property type="match status" value="1"/>
</dbReference>
<feature type="domain" description="CBS" evidence="3">
    <location>
        <begin position="142"/>
        <end position="202"/>
    </location>
</feature>
<accession>A0A812EZ13</accession>
<dbReference type="InterPro" id="IPR051462">
    <property type="entry name" value="CBS_domain-containing"/>
</dbReference>
<protein>
    <recommendedName>
        <fullName evidence="3">CBS domain-containing protein</fullName>
    </recommendedName>
</protein>
<feature type="domain" description="CBS" evidence="3">
    <location>
        <begin position="76"/>
        <end position="134"/>
    </location>
</feature>
<name>A0A812EZ13_9ARCH</name>
<dbReference type="CDD" id="cd02205">
    <property type="entry name" value="CBS_pair_SF"/>
    <property type="match status" value="2"/>
</dbReference>
<dbReference type="AlphaFoldDB" id="A0A812EZ13"/>
<keyword evidence="1" id="KW-0677">Repeat</keyword>
<dbReference type="InterPro" id="IPR000644">
    <property type="entry name" value="CBS_dom"/>
</dbReference>
<organism evidence="4 5">
    <name type="scientific">Candidatus Nitrosotenuis uzonensis</name>
    <dbReference type="NCBI Taxonomy" id="1407055"/>
    <lineage>
        <taxon>Archaea</taxon>
        <taxon>Nitrososphaerota</taxon>
        <taxon>Candidatus Nitrosotenuis</taxon>
    </lineage>
</organism>
<dbReference type="Proteomes" id="UP000655759">
    <property type="component" value="Unassembled WGS sequence"/>
</dbReference>
<evidence type="ECO:0000256" key="1">
    <source>
        <dbReference type="ARBA" id="ARBA00022737"/>
    </source>
</evidence>
<dbReference type="Pfam" id="PF00571">
    <property type="entry name" value="CBS"/>
    <property type="match status" value="3"/>
</dbReference>
<dbReference type="SMART" id="SM00116">
    <property type="entry name" value="CBS"/>
    <property type="match status" value="3"/>
</dbReference>
<evidence type="ECO:0000256" key="2">
    <source>
        <dbReference type="PROSITE-ProRule" id="PRU00703"/>
    </source>
</evidence>
<proteinExistence type="predicted"/>
<dbReference type="EMBL" id="CAJNAQ010000002">
    <property type="protein sequence ID" value="CAE6487503.1"/>
    <property type="molecule type" value="Genomic_DNA"/>
</dbReference>
<comment type="caution">
    <text evidence="4">The sequence shown here is derived from an EMBL/GenBank/DDBJ whole genome shotgun (WGS) entry which is preliminary data.</text>
</comment>
<dbReference type="InterPro" id="IPR046342">
    <property type="entry name" value="CBS_dom_sf"/>
</dbReference>